<comment type="caution">
    <text evidence="1">The sequence shown here is derived from an EMBL/GenBank/DDBJ whole genome shotgun (WGS) entry which is preliminary data.</text>
</comment>
<evidence type="ECO:0000313" key="1">
    <source>
        <dbReference type="EMBL" id="KAJ8490139.1"/>
    </source>
</evidence>
<keyword evidence="2" id="KW-1185">Reference proteome</keyword>
<gene>
    <name evidence="1" type="ORF">ONZ51_g2480</name>
</gene>
<organism evidence="1 2">
    <name type="scientific">Trametes cubensis</name>
    <dbReference type="NCBI Taxonomy" id="1111947"/>
    <lineage>
        <taxon>Eukaryota</taxon>
        <taxon>Fungi</taxon>
        <taxon>Dikarya</taxon>
        <taxon>Basidiomycota</taxon>
        <taxon>Agaricomycotina</taxon>
        <taxon>Agaricomycetes</taxon>
        <taxon>Polyporales</taxon>
        <taxon>Polyporaceae</taxon>
        <taxon>Trametes</taxon>
    </lineage>
</organism>
<proteinExistence type="predicted"/>
<dbReference type="Proteomes" id="UP001215151">
    <property type="component" value="Unassembled WGS sequence"/>
</dbReference>
<sequence length="575" mass="63725">MDIIANIFDHLIPDSRGSLLLPTSCPEQTESKLCAQALAASAQACRAFEGPALDRLWEVVDNVKNLLSILPSYSAANGIHTSLYIGEHEWIRFRAYSSRVRVLDATRNLFNNTAGFAAHPDLPDPIWTILLHQSSRSPLFPHLTHLTVESDLAMLMVLLRPPVTQLHLMPPYSDEGVLHSHAIDVVRPHLPHIQDIWISNALLRHGDLCDHLGLSTLTHVRSITIDIAFSATPALISAFMDFPHLRKLSLDCTFSPPDLASLVELKSKRGFFELRELWLAADHGVVAKFLEATDPPRLHRFGCTLSLKSTLEDDPLGVGKIVSRLPPALRCFYLTLSQSSTGRFGMPPNADPQAPSPSALLFLPPELRAMEEIREVDVCVEHLEIPFDEDDLRALCKAWPHLTRFSFEHSQPSARWGSRGESRIRDAPVPTLSSLLAFTEAHPHLTELTLPGLDTTALRADELGLFRPGGLRAISPHPLRVFRLSAIAGDAPIVKLATVLDRAFPVLDLDALAVASLRMLDRFMQAPHTLQNYYRAQAPGMSNMDGPHLLVVLLSTLRAARSYNDWTHGPMKTSC</sequence>
<reference evidence="1" key="1">
    <citation type="submission" date="2022-11" db="EMBL/GenBank/DDBJ databases">
        <title>Genome Sequence of Cubamyces cubensis.</title>
        <authorList>
            <person name="Buettner E."/>
        </authorList>
    </citation>
    <scope>NUCLEOTIDE SEQUENCE</scope>
    <source>
        <strain evidence="1">MPL-01</strain>
    </source>
</reference>
<dbReference type="AlphaFoldDB" id="A0AAD7U0L7"/>
<evidence type="ECO:0000313" key="2">
    <source>
        <dbReference type="Proteomes" id="UP001215151"/>
    </source>
</evidence>
<name>A0AAD7U0L7_9APHY</name>
<accession>A0AAD7U0L7</accession>
<dbReference type="EMBL" id="JAPEVG010000039">
    <property type="protein sequence ID" value="KAJ8490139.1"/>
    <property type="molecule type" value="Genomic_DNA"/>
</dbReference>
<protein>
    <submittedName>
        <fullName evidence="1">Uncharacterized protein</fullName>
    </submittedName>
</protein>